<evidence type="ECO:0000313" key="2">
    <source>
        <dbReference type="Proteomes" id="UP000326944"/>
    </source>
</evidence>
<name>A0A5P8P2M5_9BACT</name>
<evidence type="ECO:0000313" key="1">
    <source>
        <dbReference type="EMBL" id="QFR49857.1"/>
    </source>
</evidence>
<dbReference type="RefSeq" id="WP_152307804.1">
    <property type="nucleotide sequence ID" value="NZ_CP043617.1"/>
</dbReference>
<proteinExistence type="predicted"/>
<dbReference type="AlphaFoldDB" id="A0A5P8P2M5"/>
<sequence length="238" mass="27282">MDKINIKYAISIFIDTVTLSPAQKIISDLFNILGDGYLPSTIQEMTHSGIQKRTIMENQDLGIKVLILTNRLIIEQYPSNAKSLSSIDDFLNISIPIAESILKTFNKESNRISIISKILIENIPSLNDISPKVFKFPEGYNKENTFEWTCRLAKNEIKTLSSNEENINFVSAINRVKGKIINNGIEEDFDGIDIDIDINTIAENIHYRFNHESLEALYKDMLELYKEHENSIYNYVLN</sequence>
<dbReference type="EMBL" id="CP043617">
    <property type="protein sequence ID" value="QFR49857.1"/>
    <property type="molecule type" value="Genomic_DNA"/>
</dbReference>
<accession>A0A5P8P2M5</accession>
<dbReference type="KEGG" id="sulg:FJR48_09000"/>
<gene>
    <name evidence="1" type="ORF">FJR48_09000</name>
</gene>
<organism evidence="1 2">
    <name type="scientific">Sulfurimonas lithotrophica</name>
    <dbReference type="NCBI Taxonomy" id="2590022"/>
    <lineage>
        <taxon>Bacteria</taxon>
        <taxon>Pseudomonadati</taxon>
        <taxon>Campylobacterota</taxon>
        <taxon>Epsilonproteobacteria</taxon>
        <taxon>Campylobacterales</taxon>
        <taxon>Sulfurimonadaceae</taxon>
        <taxon>Sulfurimonas</taxon>
    </lineage>
</organism>
<keyword evidence="2" id="KW-1185">Reference proteome</keyword>
<reference evidence="1 2" key="1">
    <citation type="submission" date="2019-09" db="EMBL/GenBank/DDBJ databases">
        <title>Sulfurimonas gotlandica sp. nov., a chemoautotrophic and psychrotolerant epsilonproteobacterium isolated from a pelagic redoxcline, and an emended description of the genus Sulfurimonas.</title>
        <authorList>
            <person name="Wang S."/>
            <person name="Jiang L."/>
            <person name="Shao S."/>
        </authorList>
    </citation>
    <scope>NUCLEOTIDE SEQUENCE [LARGE SCALE GENOMIC DNA]</scope>
    <source>
        <strain evidence="1 2">GYSZ_1</strain>
    </source>
</reference>
<dbReference type="Proteomes" id="UP000326944">
    <property type="component" value="Chromosome"/>
</dbReference>
<protein>
    <submittedName>
        <fullName evidence="1">Uncharacterized protein</fullName>
    </submittedName>
</protein>